<protein>
    <submittedName>
        <fullName evidence="1">Uncharacterized protein</fullName>
    </submittedName>
</protein>
<accession>A0A0L8GE67</accession>
<dbReference type="EMBL" id="KQ422439">
    <property type="protein sequence ID" value="KOF74845.1"/>
    <property type="molecule type" value="Genomic_DNA"/>
</dbReference>
<evidence type="ECO:0000313" key="1">
    <source>
        <dbReference type="EMBL" id="KOF74845.1"/>
    </source>
</evidence>
<gene>
    <name evidence="1" type="ORF">OCBIM_22035576mg</name>
</gene>
<proteinExistence type="predicted"/>
<organism evidence="1">
    <name type="scientific">Octopus bimaculoides</name>
    <name type="common">California two-spotted octopus</name>
    <dbReference type="NCBI Taxonomy" id="37653"/>
    <lineage>
        <taxon>Eukaryota</taxon>
        <taxon>Metazoa</taxon>
        <taxon>Spiralia</taxon>
        <taxon>Lophotrochozoa</taxon>
        <taxon>Mollusca</taxon>
        <taxon>Cephalopoda</taxon>
        <taxon>Coleoidea</taxon>
        <taxon>Octopodiformes</taxon>
        <taxon>Octopoda</taxon>
        <taxon>Incirrata</taxon>
        <taxon>Octopodidae</taxon>
        <taxon>Octopus</taxon>
    </lineage>
</organism>
<dbReference type="AlphaFoldDB" id="A0A0L8GE67"/>
<dbReference type="OrthoDB" id="10262177at2759"/>
<sequence>MFLNLVQKALLRSERKGLAFSVSRLFNSRAFIRRQSSLAAMEFYTDEHKQIRDSLNKVSCLFLRVCLLLSPVYSITYLVNLIESTLQNRLRLGCFEHPLPLPQICKCACTGDS</sequence>
<name>A0A0L8GE67_OCTBM</name>
<reference evidence="1" key="1">
    <citation type="submission" date="2015-07" db="EMBL/GenBank/DDBJ databases">
        <title>MeaNS - Measles Nucleotide Surveillance Program.</title>
        <authorList>
            <person name="Tran T."/>
            <person name="Druce J."/>
        </authorList>
    </citation>
    <scope>NUCLEOTIDE SEQUENCE</scope>
    <source>
        <strain evidence="1">UCB-OBI-ISO-001</strain>
        <tissue evidence="1">Gonad</tissue>
    </source>
</reference>